<keyword evidence="3" id="KW-1185">Reference proteome</keyword>
<gene>
    <name evidence="2" type="ordered locus">TCELL_0170</name>
</gene>
<dbReference type="HOGENOM" id="CLU_1782569_0_0_2"/>
<feature type="domain" description="PIN" evidence="1">
    <location>
        <begin position="12"/>
        <end position="125"/>
    </location>
</feature>
<dbReference type="AlphaFoldDB" id="I3TCV7"/>
<dbReference type="InParanoid" id="I3TCV7"/>
<accession>I3TCV7</accession>
<evidence type="ECO:0000313" key="3">
    <source>
        <dbReference type="Proteomes" id="UP000005270"/>
    </source>
</evidence>
<evidence type="ECO:0000313" key="2">
    <source>
        <dbReference type="EMBL" id="AFK50595.1"/>
    </source>
</evidence>
<dbReference type="Gene3D" id="3.40.50.1010">
    <property type="entry name" value="5'-nuclease"/>
    <property type="match status" value="1"/>
</dbReference>
<dbReference type="STRING" id="1184251.TCELL_0170"/>
<dbReference type="SUPFAM" id="SSF88723">
    <property type="entry name" value="PIN domain-like"/>
    <property type="match status" value="1"/>
</dbReference>
<dbReference type="Pfam" id="PF01850">
    <property type="entry name" value="PIN"/>
    <property type="match status" value="1"/>
</dbReference>
<evidence type="ECO:0000259" key="1">
    <source>
        <dbReference type="Pfam" id="PF01850"/>
    </source>
</evidence>
<proteinExistence type="predicted"/>
<dbReference type="eggNOG" id="arCOG02731">
    <property type="taxonomic scope" value="Archaea"/>
</dbReference>
<dbReference type="KEGG" id="thg:TCELL_0170"/>
<dbReference type="OrthoDB" id="21378at2157"/>
<sequence length="133" mass="15090">MAYGELGERAEETMLRVRKGEVTGYLPTTAVYELYVHWLRGRIPVIKSEEELKTFVTRYFKVVELRLDDYVESAKIKVEGDKFLKEAPGLAGRSLSIVDSTLIWLAQKLHAPIVTGDKDLIHVAKKKGVATIW</sequence>
<dbReference type="InterPro" id="IPR029060">
    <property type="entry name" value="PIN-like_dom_sf"/>
</dbReference>
<organism evidence="2 3">
    <name type="scientific">Thermogladius calderae (strain DSM 22663 / VKM B-2946 / 1633)</name>
    <dbReference type="NCBI Taxonomy" id="1184251"/>
    <lineage>
        <taxon>Archaea</taxon>
        <taxon>Thermoproteota</taxon>
        <taxon>Thermoprotei</taxon>
        <taxon>Desulfurococcales</taxon>
        <taxon>Desulfurococcaceae</taxon>
        <taxon>Thermogladius</taxon>
    </lineage>
</organism>
<dbReference type="Proteomes" id="UP000005270">
    <property type="component" value="Chromosome"/>
</dbReference>
<dbReference type="EMBL" id="CP003531">
    <property type="protein sequence ID" value="AFK50595.1"/>
    <property type="molecule type" value="Genomic_DNA"/>
</dbReference>
<protein>
    <submittedName>
        <fullName evidence="2">PilT protein domain protein</fullName>
    </submittedName>
</protein>
<name>I3TCV7_THEC1</name>
<dbReference type="InterPro" id="IPR002716">
    <property type="entry name" value="PIN_dom"/>
</dbReference>
<reference evidence="2 3" key="1">
    <citation type="journal article" date="2012" name="J. Bacteriol.">
        <title>Complete genome sequence of the hyperthermophilic cellulolytic Crenarchaeon 'Thermogladius cellulolyticus' 1633.</title>
        <authorList>
            <person name="Mardanov A.V."/>
            <person name="Kochetkova T.V."/>
            <person name="Beletsky A.V."/>
            <person name="Bonch-Osmolovskaya E.A."/>
            <person name="Ravin N.V."/>
            <person name="Skryabin K.G."/>
        </authorList>
    </citation>
    <scope>NUCLEOTIDE SEQUENCE [LARGE SCALE GENOMIC DNA]</scope>
    <source>
        <strain evidence="3">DSM 22663 / VKM B-2946 / 1633</strain>
    </source>
</reference>